<comment type="caution">
    <text evidence="11">The sequence shown here is derived from an EMBL/GenBank/DDBJ whole genome shotgun (WGS) entry which is preliminary data.</text>
</comment>
<evidence type="ECO:0000256" key="7">
    <source>
        <dbReference type="ARBA" id="ARBA00023136"/>
    </source>
</evidence>
<name>A0A402AHY5_9CHLR</name>
<dbReference type="PANTHER" id="PTHR33908:SF3">
    <property type="entry name" value="UNDECAPRENYL PHOSPHATE-ALPHA-4-AMINO-4-DEOXY-L-ARABINOSE ARABINOSYL TRANSFERASE"/>
    <property type="match status" value="1"/>
</dbReference>
<feature type="transmembrane region" description="Helical" evidence="8">
    <location>
        <begin position="228"/>
        <end position="248"/>
    </location>
</feature>
<keyword evidence="3" id="KW-0328">Glycosyltransferase</keyword>
<dbReference type="EMBL" id="BIFS01000001">
    <property type="protein sequence ID" value="GCE18709.1"/>
    <property type="molecule type" value="Genomic_DNA"/>
</dbReference>
<feature type="transmembrane region" description="Helical" evidence="8">
    <location>
        <begin position="103"/>
        <end position="126"/>
    </location>
</feature>
<proteinExistence type="predicted"/>
<feature type="transmembrane region" description="Helical" evidence="8">
    <location>
        <begin position="490"/>
        <end position="512"/>
    </location>
</feature>
<evidence type="ECO:0000256" key="4">
    <source>
        <dbReference type="ARBA" id="ARBA00022679"/>
    </source>
</evidence>
<feature type="transmembrane region" description="Helical" evidence="8">
    <location>
        <begin position="183"/>
        <end position="199"/>
    </location>
</feature>
<feature type="transmembrane region" description="Helical" evidence="8">
    <location>
        <begin position="205"/>
        <end position="221"/>
    </location>
</feature>
<dbReference type="GO" id="GO:0010041">
    <property type="term" value="P:response to iron(III) ion"/>
    <property type="evidence" value="ECO:0007669"/>
    <property type="project" value="TreeGrafter"/>
</dbReference>
<evidence type="ECO:0000256" key="5">
    <source>
        <dbReference type="ARBA" id="ARBA00022692"/>
    </source>
</evidence>
<organism evidence="11 12">
    <name type="scientific">Dictyobacter kobayashii</name>
    <dbReference type="NCBI Taxonomy" id="2014872"/>
    <lineage>
        <taxon>Bacteria</taxon>
        <taxon>Bacillati</taxon>
        <taxon>Chloroflexota</taxon>
        <taxon>Ktedonobacteria</taxon>
        <taxon>Ktedonobacterales</taxon>
        <taxon>Dictyobacteraceae</taxon>
        <taxon>Dictyobacter</taxon>
    </lineage>
</organism>
<sequence length="653" mass="72816">MPRTMITSPVQVPKHTQQLEESYQPMLLWHKITLGVVLAIATFFNFFALDKQDYYEYYYAAAIKSMLLSWHNMFFAAFDPAGFLALDKPPLGFWMQVLSARLFGYSVFAISLPGALSGVLAVALIFHLVRRVFGPLAGLLAALVLAISPISVATNRNNIVDGLLILTVLLATWMVCKAAETGHLRWLCLCAVLLGLGFNIKYLQAYMVIPALGLVYWLGGPRQKKIKLYHLAVALGVLLLVSLWWVTIVDLTPTNQRPFIDSITSNSELDLAFGYNGTFRLTADNNVVNYWAWEIGRPGLARFFKQPIAGQSSWLLPLALFSLVALKRPKRRRLPLNRQDQALVLWGTWLFTMLAFFSNAHFFHLYYLSMLAPAIAALVGAGVVMLWQDYRRYGWRGWLLPWALLMTGVAQAHFLAAFPLWGNLLGGGIVICSAIVALARWYRFPHSRAEQRFKHQKGSQTKGHQKTMAASHTSTFKSNWLISEQQLQQVAVVIATLGLLSSLLAPTIWAAISLNPQGRVIPMAGPPAPQTHIPPLIADPVLVNYLLAHKGKAQFLLGTMNTEVASPFIIDTGLGVMALGGYAGDKSFLTREQLIQRIDHGLVRFFLLPQSSDQAASWVISHCRVVPTEQWQSRTTTNFSIDVLPLYDCNNHS</sequence>
<evidence type="ECO:0000256" key="3">
    <source>
        <dbReference type="ARBA" id="ARBA00022676"/>
    </source>
</evidence>
<dbReference type="OrthoDB" id="9810398at2"/>
<dbReference type="GO" id="GO:0016763">
    <property type="term" value="F:pentosyltransferase activity"/>
    <property type="evidence" value="ECO:0007669"/>
    <property type="project" value="TreeGrafter"/>
</dbReference>
<dbReference type="InterPro" id="IPR050297">
    <property type="entry name" value="LipidA_mod_glycosyltrf_83"/>
</dbReference>
<evidence type="ECO:0000256" key="6">
    <source>
        <dbReference type="ARBA" id="ARBA00022989"/>
    </source>
</evidence>
<feature type="transmembrane region" description="Helical" evidence="8">
    <location>
        <begin position="308"/>
        <end position="326"/>
    </location>
</feature>
<keyword evidence="7 8" id="KW-0472">Membrane</keyword>
<dbReference type="RefSeq" id="WP_126550216.1">
    <property type="nucleotide sequence ID" value="NZ_BIFS01000001.1"/>
</dbReference>
<feature type="transmembrane region" description="Helical" evidence="8">
    <location>
        <begin position="366"/>
        <end position="387"/>
    </location>
</feature>
<evidence type="ECO:0000313" key="11">
    <source>
        <dbReference type="EMBL" id="GCE18709.1"/>
    </source>
</evidence>
<feature type="transmembrane region" description="Helical" evidence="8">
    <location>
        <begin position="28"/>
        <end position="49"/>
    </location>
</feature>
<keyword evidence="12" id="KW-1185">Reference proteome</keyword>
<feature type="transmembrane region" description="Helical" evidence="8">
    <location>
        <begin position="61"/>
        <end position="83"/>
    </location>
</feature>
<evidence type="ECO:0000259" key="9">
    <source>
        <dbReference type="Pfam" id="PF13231"/>
    </source>
</evidence>
<evidence type="ECO:0000256" key="2">
    <source>
        <dbReference type="ARBA" id="ARBA00022475"/>
    </source>
</evidence>
<reference evidence="12" key="1">
    <citation type="submission" date="2018-12" db="EMBL/GenBank/DDBJ databases">
        <title>Tengunoibacter tsumagoiensis gen. nov., sp. nov., Dictyobacter kobayashii sp. nov., D. alpinus sp. nov., and D. joshuensis sp. nov. and description of Dictyobacteraceae fam. nov. within the order Ktedonobacterales isolated from Tengu-no-mugimeshi.</title>
        <authorList>
            <person name="Wang C.M."/>
            <person name="Zheng Y."/>
            <person name="Sakai Y."/>
            <person name="Toyoda A."/>
            <person name="Minakuchi Y."/>
            <person name="Abe K."/>
            <person name="Yokota A."/>
            <person name="Yabe S."/>
        </authorList>
    </citation>
    <scope>NUCLEOTIDE SEQUENCE [LARGE SCALE GENOMIC DNA]</scope>
    <source>
        <strain evidence="12">Uno11</strain>
    </source>
</reference>
<comment type="subcellular location">
    <subcellularLocation>
        <location evidence="1">Cell membrane</location>
        <topology evidence="1">Multi-pass membrane protein</topology>
    </subcellularLocation>
</comment>
<evidence type="ECO:0000313" key="12">
    <source>
        <dbReference type="Proteomes" id="UP000287188"/>
    </source>
</evidence>
<keyword evidence="5 8" id="KW-0812">Transmembrane</keyword>
<keyword evidence="4" id="KW-0808">Transferase</keyword>
<feature type="transmembrane region" description="Helical" evidence="8">
    <location>
        <begin position="399"/>
        <end position="418"/>
    </location>
</feature>
<dbReference type="AlphaFoldDB" id="A0A402AHY5"/>
<dbReference type="InterPro" id="IPR038731">
    <property type="entry name" value="RgtA/B/C-like"/>
</dbReference>
<dbReference type="GO" id="GO:0009103">
    <property type="term" value="P:lipopolysaccharide biosynthetic process"/>
    <property type="evidence" value="ECO:0007669"/>
    <property type="project" value="UniProtKB-ARBA"/>
</dbReference>
<dbReference type="Pfam" id="PF24878">
    <property type="entry name" value="YkcB_C"/>
    <property type="match status" value="1"/>
</dbReference>
<feature type="domain" description="Putative mannosyltransferase YkcA/B-like C-terminal" evidence="10">
    <location>
        <begin position="542"/>
        <end position="621"/>
    </location>
</feature>
<feature type="transmembrane region" description="Helical" evidence="8">
    <location>
        <begin position="342"/>
        <end position="360"/>
    </location>
</feature>
<feature type="transmembrane region" description="Helical" evidence="8">
    <location>
        <begin position="159"/>
        <end position="176"/>
    </location>
</feature>
<evidence type="ECO:0000259" key="10">
    <source>
        <dbReference type="Pfam" id="PF24878"/>
    </source>
</evidence>
<dbReference type="InterPro" id="IPR056785">
    <property type="entry name" value="YkcA/B-like_C"/>
</dbReference>
<dbReference type="Proteomes" id="UP000287188">
    <property type="component" value="Unassembled WGS sequence"/>
</dbReference>
<keyword evidence="2" id="KW-1003">Cell membrane</keyword>
<dbReference type="GO" id="GO:0005886">
    <property type="term" value="C:plasma membrane"/>
    <property type="evidence" value="ECO:0007669"/>
    <property type="project" value="UniProtKB-SubCell"/>
</dbReference>
<protein>
    <submittedName>
        <fullName evidence="11">Uncharacterized protein</fullName>
    </submittedName>
</protein>
<feature type="transmembrane region" description="Helical" evidence="8">
    <location>
        <begin position="133"/>
        <end position="153"/>
    </location>
</feature>
<keyword evidence="6 8" id="KW-1133">Transmembrane helix</keyword>
<accession>A0A402AHY5</accession>
<evidence type="ECO:0000256" key="8">
    <source>
        <dbReference type="SAM" id="Phobius"/>
    </source>
</evidence>
<evidence type="ECO:0000256" key="1">
    <source>
        <dbReference type="ARBA" id="ARBA00004651"/>
    </source>
</evidence>
<dbReference type="PANTHER" id="PTHR33908">
    <property type="entry name" value="MANNOSYLTRANSFERASE YKCB-RELATED"/>
    <property type="match status" value="1"/>
</dbReference>
<feature type="domain" description="Glycosyltransferase RgtA/B/C/D-like" evidence="9">
    <location>
        <begin position="87"/>
        <end position="245"/>
    </location>
</feature>
<gene>
    <name evidence="11" type="ORF">KDK_25090</name>
</gene>
<dbReference type="Pfam" id="PF13231">
    <property type="entry name" value="PMT_2"/>
    <property type="match status" value="1"/>
</dbReference>
<feature type="transmembrane region" description="Helical" evidence="8">
    <location>
        <begin position="424"/>
        <end position="442"/>
    </location>
</feature>